<organism evidence="1 2">
    <name type="scientific">Nitrospirillum iridis</name>
    <dbReference type="NCBI Taxonomy" id="765888"/>
    <lineage>
        <taxon>Bacteria</taxon>
        <taxon>Pseudomonadati</taxon>
        <taxon>Pseudomonadota</taxon>
        <taxon>Alphaproteobacteria</taxon>
        <taxon>Rhodospirillales</taxon>
        <taxon>Azospirillaceae</taxon>
        <taxon>Nitrospirillum</taxon>
    </lineage>
</organism>
<name>A0A7X0AXT1_9PROT</name>
<dbReference type="Proteomes" id="UP000539175">
    <property type="component" value="Unassembled WGS sequence"/>
</dbReference>
<keyword evidence="2" id="KW-1185">Reference proteome</keyword>
<comment type="caution">
    <text evidence="1">The sequence shown here is derived from an EMBL/GenBank/DDBJ whole genome shotgun (WGS) entry which is preliminary data.</text>
</comment>
<dbReference type="EMBL" id="JACIIZ010000005">
    <property type="protein sequence ID" value="MBB6251717.1"/>
    <property type="molecule type" value="Genomic_DNA"/>
</dbReference>
<evidence type="ECO:0008006" key="3">
    <source>
        <dbReference type="Google" id="ProtNLM"/>
    </source>
</evidence>
<proteinExistence type="predicted"/>
<protein>
    <recommendedName>
        <fullName evidence="3">HK97 gp10 family phage protein</fullName>
    </recommendedName>
</protein>
<evidence type="ECO:0000313" key="1">
    <source>
        <dbReference type="EMBL" id="MBB6251717.1"/>
    </source>
</evidence>
<dbReference type="AlphaFoldDB" id="A0A7X0AXT1"/>
<sequence length="169" mass="16992">MSGWSVDASGLDQLRDRLTEVPTAVSAALADAMMVQARTLAAAAGVTLNGQTKGGTGALSRALIPTLTVSGLMATAGVTVDETSPAAAYAAFQEYGFHGTESVHAHLRTVTEAFGQAISPVSVPVQAYDRRVDYAGHPFLAPTLADGAVGIRAALADAVGAAIAAQLGA</sequence>
<accession>A0A7X0AXT1</accession>
<dbReference type="RefSeq" id="WP_184800393.1">
    <property type="nucleotide sequence ID" value="NZ_JACIIZ010000005.1"/>
</dbReference>
<reference evidence="1 2" key="1">
    <citation type="submission" date="2020-08" db="EMBL/GenBank/DDBJ databases">
        <title>Genomic Encyclopedia of Type Strains, Phase IV (KMG-IV): sequencing the most valuable type-strain genomes for metagenomic binning, comparative biology and taxonomic classification.</title>
        <authorList>
            <person name="Goeker M."/>
        </authorList>
    </citation>
    <scope>NUCLEOTIDE SEQUENCE [LARGE SCALE GENOMIC DNA]</scope>
    <source>
        <strain evidence="1 2">DSM 22198</strain>
    </source>
</reference>
<gene>
    <name evidence="1" type="ORF">FHS74_002268</name>
</gene>
<evidence type="ECO:0000313" key="2">
    <source>
        <dbReference type="Proteomes" id="UP000539175"/>
    </source>
</evidence>